<dbReference type="InterPro" id="IPR027624">
    <property type="entry name" value="TOMM_cyclo_SagD"/>
</dbReference>
<dbReference type="PANTHER" id="PTHR37809">
    <property type="entry name" value="RIBOSOMAL PROTEIN S12 METHYLTHIOTRANSFERASE ACCESSORY FACTOR YCAO"/>
    <property type="match status" value="1"/>
</dbReference>
<dbReference type="NCBIfam" id="TIGR03604">
    <property type="entry name" value="TOMM_cyclo_SagD"/>
    <property type="match status" value="1"/>
</dbReference>
<dbReference type="HOGENOM" id="CLU_020793_1_0_11"/>
<dbReference type="EMBL" id="CP001700">
    <property type="protein sequence ID" value="ACU73071.1"/>
    <property type="molecule type" value="Genomic_DNA"/>
</dbReference>
<dbReference type="PROSITE" id="PS51664">
    <property type="entry name" value="YCAO"/>
    <property type="match status" value="1"/>
</dbReference>
<reference evidence="3 4" key="1">
    <citation type="journal article" date="2009" name="Stand. Genomic Sci.">
        <title>Complete genome sequence of Catenulispora acidiphila type strain (ID 139908).</title>
        <authorList>
            <person name="Copeland A."/>
            <person name="Lapidus A."/>
            <person name="Glavina Del Rio T."/>
            <person name="Nolan M."/>
            <person name="Lucas S."/>
            <person name="Chen F."/>
            <person name="Tice H."/>
            <person name="Cheng J.F."/>
            <person name="Bruce D."/>
            <person name="Goodwin L."/>
            <person name="Pitluck S."/>
            <person name="Mikhailova N."/>
            <person name="Pati A."/>
            <person name="Ivanova N."/>
            <person name="Mavromatis K."/>
            <person name="Chen A."/>
            <person name="Palaniappan K."/>
            <person name="Chain P."/>
            <person name="Land M."/>
            <person name="Hauser L."/>
            <person name="Chang Y.J."/>
            <person name="Jeffries C.D."/>
            <person name="Chertkov O."/>
            <person name="Brettin T."/>
            <person name="Detter J.C."/>
            <person name="Han C."/>
            <person name="Ali Z."/>
            <person name="Tindall B.J."/>
            <person name="Goker M."/>
            <person name="Bristow J."/>
            <person name="Eisen J.A."/>
            <person name="Markowitz V."/>
            <person name="Hugenholtz P."/>
            <person name="Kyrpides N.C."/>
            <person name="Klenk H.P."/>
        </authorList>
    </citation>
    <scope>NUCLEOTIDE SEQUENCE [LARGE SCALE GENOMIC DNA]</scope>
    <source>
        <strain evidence="4">DSM 44928 / JCM 14897 / NBRC 102108 / NRRL B-24433 / ID139908</strain>
    </source>
</reference>
<feature type="region of interest" description="Disordered" evidence="1">
    <location>
        <begin position="167"/>
        <end position="199"/>
    </location>
</feature>
<evidence type="ECO:0000259" key="2">
    <source>
        <dbReference type="PROSITE" id="PS51664"/>
    </source>
</evidence>
<dbReference type="KEGG" id="cai:Caci_4207"/>
<evidence type="ECO:0000256" key="1">
    <source>
        <dbReference type="SAM" id="MobiDB-lite"/>
    </source>
</evidence>
<evidence type="ECO:0000313" key="4">
    <source>
        <dbReference type="Proteomes" id="UP000000851"/>
    </source>
</evidence>
<keyword evidence="4" id="KW-1185">Reference proteome</keyword>
<dbReference type="Proteomes" id="UP000000851">
    <property type="component" value="Chromosome"/>
</dbReference>
<protein>
    <recommendedName>
        <fullName evidence="2">YcaO domain-containing protein</fullName>
    </recommendedName>
</protein>
<dbReference type="Gene3D" id="3.30.40.250">
    <property type="match status" value="1"/>
</dbReference>
<name>C7QI26_CATAD</name>
<proteinExistence type="predicted"/>
<feature type="compositionally biased region" description="Polar residues" evidence="1">
    <location>
        <begin position="167"/>
        <end position="179"/>
    </location>
</feature>
<dbReference type="InterPro" id="IPR003776">
    <property type="entry name" value="YcaO-like_dom"/>
</dbReference>
<dbReference type="AlphaFoldDB" id="C7QI26"/>
<dbReference type="Gene3D" id="3.30.1330.230">
    <property type="match status" value="1"/>
</dbReference>
<dbReference type="Gene3D" id="3.40.50.720">
    <property type="entry name" value="NAD(P)-binding Rossmann-like Domain"/>
    <property type="match status" value="1"/>
</dbReference>
<sequence length="628" mass="68239">MLPWASACARFEEGLRQRTGLDAVVAPLGVRDELDGPISAPETSSGMDNSSIPLHFTGRHIIAGPLGEQSCARCLARRWQRIRDPLVRDALEIGGPTHAAGMPPQLTDFALDATAALLLHLIDEAPSTGSSTAEPFVYQLDLVEARILRTQVMADPDCPDCRSHASCDNQTGRANQTAWTPIADLPPAPRSKPGSSRVRDADAFDLPADALVNPVCGVLGQVKIEELDLPTTSSVLGVIAERAGGRLYEVFWGGHRDTYRRSLRTGVLEGFERYAGLRPRGQEPPLVAAFDDLTVPALDPRDCGMYAPEFYEQDPETKAFATDRKIPWVRGYSLRDDREILVPLVMSYYHCEPHAERFVQQCSNGCASGGSVAEAVLSGLLELIERDAFLLTWFGRQSLPELDPRTSEHAETRHLVERLAMYGYEARFFDTRLAFPVPVITAVAVRRTPGLGALCFGAGAALDPEEALAAGLAEIATDALHARRRAERDEAELRAMAADFTQVIGLHDHSRLYGLPEMAQYASFLLDAPRAALLPLKQAFGEAPPRTGDLREDLAACVGHVTAAGFDTIVVDQTAPEQRRLGLSTVGVIVPGLVPIDFGWTRQRAPLMPRLHALTGATTPNPAPHPFP</sequence>
<dbReference type="InterPro" id="IPR022291">
    <property type="entry name" value="Bacteriocin_synth_cyclodeHase"/>
</dbReference>
<dbReference type="eggNOG" id="COG1944">
    <property type="taxonomic scope" value="Bacteria"/>
</dbReference>
<feature type="domain" description="YcaO" evidence="2">
    <location>
        <begin position="254"/>
        <end position="628"/>
    </location>
</feature>
<dbReference type="Pfam" id="PF02624">
    <property type="entry name" value="YcaO"/>
    <property type="match status" value="1"/>
</dbReference>
<dbReference type="PANTHER" id="PTHR37809:SF1">
    <property type="entry name" value="RIBOSOMAL PROTEIN S12 METHYLTHIOTRANSFERASE ACCESSORY FACTOR YCAO"/>
    <property type="match status" value="1"/>
</dbReference>
<dbReference type="InParanoid" id="C7QI26"/>
<dbReference type="NCBIfam" id="TIGR03882">
    <property type="entry name" value="cyclo_dehyd_2"/>
    <property type="match status" value="1"/>
</dbReference>
<accession>C7QI26</accession>
<organism evidence="3 4">
    <name type="scientific">Catenulispora acidiphila (strain DSM 44928 / JCM 14897 / NBRC 102108 / NRRL B-24433 / ID139908)</name>
    <dbReference type="NCBI Taxonomy" id="479433"/>
    <lineage>
        <taxon>Bacteria</taxon>
        <taxon>Bacillati</taxon>
        <taxon>Actinomycetota</taxon>
        <taxon>Actinomycetes</taxon>
        <taxon>Catenulisporales</taxon>
        <taxon>Catenulisporaceae</taxon>
        <taxon>Catenulispora</taxon>
    </lineage>
</organism>
<dbReference type="Gene3D" id="3.30.160.660">
    <property type="match status" value="1"/>
</dbReference>
<gene>
    <name evidence="3" type="ordered locus">Caci_4207</name>
</gene>
<dbReference type="STRING" id="479433.Caci_4207"/>
<evidence type="ECO:0000313" key="3">
    <source>
        <dbReference type="EMBL" id="ACU73071.1"/>
    </source>
</evidence>